<accession>A0A7H0I9E4</accession>
<keyword evidence="2" id="KW-0732">Signal</keyword>
<dbReference type="Proteomes" id="UP000516052">
    <property type="component" value="Chromosome"/>
</dbReference>
<sequence length="133" mass="13799">MPRMYRGRNLLVRVLTLLGLPAATAHVLESAGADPLSASSSSGGCGNGRTTRAQKFTWNADGTPDFGTPVATGPTLPGPSGESANTPTACTLVDRDSGKCLDVSGGSNADGANVRQWTWLNNTCRQWRLVPAA</sequence>
<feature type="chain" id="PRO_5038668475" evidence="2">
    <location>
        <begin position="26"/>
        <end position="133"/>
    </location>
</feature>
<dbReference type="InterPro" id="IPR035992">
    <property type="entry name" value="Ricin_B-like_lectins"/>
</dbReference>
<evidence type="ECO:0000256" key="1">
    <source>
        <dbReference type="SAM" id="MobiDB-lite"/>
    </source>
</evidence>
<dbReference type="KEGG" id="sroi:IAG44_08145"/>
<evidence type="ECO:0000313" key="5">
    <source>
        <dbReference type="Proteomes" id="UP000516052"/>
    </source>
</evidence>
<dbReference type="Gene3D" id="2.80.10.50">
    <property type="match status" value="1"/>
</dbReference>
<dbReference type="Pfam" id="PF14200">
    <property type="entry name" value="RicinB_lectin_2"/>
    <property type="match status" value="1"/>
</dbReference>
<evidence type="ECO:0000259" key="3">
    <source>
        <dbReference type="Pfam" id="PF14200"/>
    </source>
</evidence>
<dbReference type="SUPFAM" id="SSF75005">
    <property type="entry name" value="Arabinanase/levansucrase/invertase"/>
    <property type="match status" value="1"/>
</dbReference>
<dbReference type="InterPro" id="IPR000772">
    <property type="entry name" value="Ricin_B_lectin"/>
</dbReference>
<reference evidence="4 5" key="1">
    <citation type="submission" date="2020-08" db="EMBL/GenBank/DDBJ databases">
        <title>A novel species.</title>
        <authorList>
            <person name="Gao J."/>
        </authorList>
    </citation>
    <scope>NUCLEOTIDE SEQUENCE [LARGE SCALE GENOMIC DNA]</scope>
    <source>
        <strain evidence="4 5">CRXT-G-22</strain>
    </source>
</reference>
<name>A0A7H0I9E4_9ACTN</name>
<feature type="domain" description="Ricin B lectin" evidence="3">
    <location>
        <begin position="89"/>
        <end position="132"/>
    </location>
</feature>
<organism evidence="4 5">
    <name type="scientific">Streptomyces roseirectus</name>
    <dbReference type="NCBI Taxonomy" id="2768066"/>
    <lineage>
        <taxon>Bacteria</taxon>
        <taxon>Bacillati</taxon>
        <taxon>Actinomycetota</taxon>
        <taxon>Actinomycetes</taxon>
        <taxon>Kitasatosporales</taxon>
        <taxon>Streptomycetaceae</taxon>
        <taxon>Streptomyces</taxon>
    </lineage>
</organism>
<dbReference type="AlphaFoldDB" id="A0A7H0I9E4"/>
<dbReference type="EMBL" id="CP060828">
    <property type="protein sequence ID" value="QNP69410.1"/>
    <property type="molecule type" value="Genomic_DNA"/>
</dbReference>
<dbReference type="InterPro" id="IPR023296">
    <property type="entry name" value="Glyco_hydro_beta-prop_sf"/>
</dbReference>
<feature type="region of interest" description="Disordered" evidence="1">
    <location>
        <begin position="57"/>
        <end position="89"/>
    </location>
</feature>
<evidence type="ECO:0000256" key="2">
    <source>
        <dbReference type="SAM" id="SignalP"/>
    </source>
</evidence>
<keyword evidence="5" id="KW-1185">Reference proteome</keyword>
<proteinExistence type="predicted"/>
<protein>
    <submittedName>
        <fullName evidence="4">RICIN domain-containing protein</fullName>
    </submittedName>
</protein>
<feature type="signal peptide" evidence="2">
    <location>
        <begin position="1"/>
        <end position="25"/>
    </location>
</feature>
<gene>
    <name evidence="4" type="ORF">IAG44_08145</name>
</gene>
<dbReference type="SUPFAM" id="SSF50370">
    <property type="entry name" value="Ricin B-like lectins"/>
    <property type="match status" value="1"/>
</dbReference>
<evidence type="ECO:0000313" key="4">
    <source>
        <dbReference type="EMBL" id="QNP69410.1"/>
    </source>
</evidence>